<organism evidence="1 2">
    <name type="scientific">Deinococcus hohokamensis</name>
    <dbReference type="NCBI Taxonomy" id="309883"/>
    <lineage>
        <taxon>Bacteria</taxon>
        <taxon>Thermotogati</taxon>
        <taxon>Deinococcota</taxon>
        <taxon>Deinococci</taxon>
        <taxon>Deinococcales</taxon>
        <taxon>Deinococcaceae</taxon>
        <taxon>Deinococcus</taxon>
    </lineage>
</organism>
<evidence type="ECO:0000313" key="2">
    <source>
        <dbReference type="Proteomes" id="UP001595952"/>
    </source>
</evidence>
<reference evidence="2" key="1">
    <citation type="journal article" date="2019" name="Int. J. Syst. Evol. Microbiol.">
        <title>The Global Catalogue of Microorganisms (GCM) 10K type strain sequencing project: providing services to taxonomists for standard genome sequencing and annotation.</title>
        <authorList>
            <consortium name="The Broad Institute Genomics Platform"/>
            <consortium name="The Broad Institute Genome Sequencing Center for Infectious Disease"/>
            <person name="Wu L."/>
            <person name="Ma J."/>
        </authorList>
    </citation>
    <scope>NUCLEOTIDE SEQUENCE [LARGE SCALE GENOMIC DNA]</scope>
    <source>
        <strain evidence="2">CCUG 55995</strain>
    </source>
</reference>
<sequence length="142" mass="16073">MYGTRFGPLSPTPPLKERLSTVVDAFTEKATPLALTSRLGKRRLFKHRAWPEPAGDGWLRVKFFPGWIDRLPSGRPCLVQSRLCREGQLDTLIQEVQAEHGVHLWVAPISLPTQWPRGNWWWPVNEHVQALMAGWATTAVAA</sequence>
<protein>
    <submittedName>
        <fullName evidence="1">Uncharacterized protein</fullName>
    </submittedName>
</protein>
<keyword evidence="2" id="KW-1185">Reference proteome</keyword>
<evidence type="ECO:0000313" key="1">
    <source>
        <dbReference type="EMBL" id="MFC4636958.1"/>
    </source>
</evidence>
<dbReference type="RefSeq" id="WP_380059995.1">
    <property type="nucleotide sequence ID" value="NZ_JBHSEI010000001.1"/>
</dbReference>
<proteinExistence type="predicted"/>
<dbReference type="EMBL" id="JBHSEI010000001">
    <property type="protein sequence ID" value="MFC4636958.1"/>
    <property type="molecule type" value="Genomic_DNA"/>
</dbReference>
<dbReference type="Proteomes" id="UP001595952">
    <property type="component" value="Unassembled WGS sequence"/>
</dbReference>
<gene>
    <name evidence="1" type="ORF">ACFO0D_01265</name>
</gene>
<comment type="caution">
    <text evidence="1">The sequence shown here is derived from an EMBL/GenBank/DDBJ whole genome shotgun (WGS) entry which is preliminary data.</text>
</comment>
<accession>A0ABV9I4C4</accession>
<name>A0ABV9I4C4_9DEIO</name>